<dbReference type="Gene3D" id="3.90.1860.10">
    <property type="entry name" value="tRNA-splicing ligase RtcB"/>
    <property type="match status" value="1"/>
</dbReference>
<dbReference type="Proteomes" id="UP000487258">
    <property type="component" value="Unassembled WGS sequence"/>
</dbReference>
<dbReference type="GO" id="GO:0006396">
    <property type="term" value="P:RNA processing"/>
    <property type="evidence" value="ECO:0007669"/>
    <property type="project" value="InterPro"/>
</dbReference>
<dbReference type="PANTHER" id="PTHR43749:SF2">
    <property type="entry name" value="RNA-SPLICING LIGASE RTCB"/>
    <property type="match status" value="1"/>
</dbReference>
<evidence type="ECO:0000313" key="11">
    <source>
        <dbReference type="Proteomes" id="UP000487258"/>
    </source>
</evidence>
<dbReference type="GO" id="GO:0005525">
    <property type="term" value="F:GTP binding"/>
    <property type="evidence" value="ECO:0007669"/>
    <property type="project" value="UniProtKB-KW"/>
</dbReference>
<keyword evidence="2" id="KW-0436">Ligase</keyword>
<feature type="binding site" evidence="9">
    <location>
        <position position="75"/>
    </location>
    <ligand>
        <name>Mn(2+)</name>
        <dbReference type="ChEBI" id="CHEBI:29035"/>
        <label>1</label>
    </ligand>
</feature>
<evidence type="ECO:0000256" key="9">
    <source>
        <dbReference type="PIRSR" id="PIRSR601233-3"/>
    </source>
</evidence>
<dbReference type="GO" id="GO:0030145">
    <property type="term" value="F:manganese ion binding"/>
    <property type="evidence" value="ECO:0007669"/>
    <property type="project" value="TreeGrafter"/>
</dbReference>
<dbReference type="AlphaFoldDB" id="A0A6L7A145"/>
<evidence type="ECO:0000256" key="3">
    <source>
        <dbReference type="ARBA" id="ARBA00022723"/>
    </source>
</evidence>
<evidence type="ECO:0000256" key="7">
    <source>
        <dbReference type="ARBA" id="ARBA00023211"/>
    </source>
</evidence>
<keyword evidence="4" id="KW-0547">Nucleotide-binding</keyword>
<evidence type="ECO:0000313" key="10">
    <source>
        <dbReference type="EMBL" id="MWL48107.1"/>
    </source>
</evidence>
<evidence type="ECO:0000256" key="5">
    <source>
        <dbReference type="ARBA" id="ARBA00022800"/>
    </source>
</evidence>
<keyword evidence="6" id="KW-0342">GTP-binding</keyword>
<reference evidence="10 11" key="1">
    <citation type="submission" date="2019-12" db="EMBL/GenBank/DDBJ databases">
        <title>Enteriobacteria Tanzani isolates_10432.</title>
        <authorList>
            <person name="Subbiah M."/>
            <person name="Call D."/>
        </authorList>
    </citation>
    <scope>NUCLEOTIDE SEQUENCE [LARGE SCALE GENOMIC DNA]</scope>
    <source>
        <strain evidence="10 11">10432wF6</strain>
    </source>
</reference>
<dbReference type="Pfam" id="PF01139">
    <property type="entry name" value="RtcB"/>
    <property type="match status" value="1"/>
</dbReference>
<evidence type="ECO:0000256" key="1">
    <source>
        <dbReference type="ARBA" id="ARBA00012726"/>
    </source>
</evidence>
<proteinExistence type="predicted"/>
<evidence type="ECO:0000256" key="4">
    <source>
        <dbReference type="ARBA" id="ARBA00022741"/>
    </source>
</evidence>
<evidence type="ECO:0000256" key="2">
    <source>
        <dbReference type="ARBA" id="ARBA00022598"/>
    </source>
</evidence>
<keyword evidence="5" id="KW-0692">RNA repair</keyword>
<comment type="cofactor">
    <cofactor evidence="9">
        <name>Mn(2+)</name>
        <dbReference type="ChEBI" id="CHEBI:29035"/>
    </cofactor>
    <text evidence="9">Binds 2 manganese ions per subunit.</text>
</comment>
<accession>A0A6L7A145</accession>
<dbReference type="GO" id="GO:0006281">
    <property type="term" value="P:DNA repair"/>
    <property type="evidence" value="ECO:0007669"/>
    <property type="project" value="TreeGrafter"/>
</dbReference>
<comment type="caution">
    <text evidence="10">The sequence shown here is derived from an EMBL/GenBank/DDBJ whole genome shotgun (WGS) entry which is preliminary data.</text>
</comment>
<dbReference type="InterPro" id="IPR052915">
    <property type="entry name" value="RtcB-like"/>
</dbReference>
<dbReference type="EMBL" id="WTMY01000322">
    <property type="protein sequence ID" value="MWL48107.1"/>
    <property type="molecule type" value="Genomic_DNA"/>
</dbReference>
<dbReference type="PANTHER" id="PTHR43749">
    <property type="entry name" value="RNA-SPLICING LIGASE RTCB"/>
    <property type="match status" value="1"/>
</dbReference>
<dbReference type="InterPro" id="IPR036025">
    <property type="entry name" value="RtcB-like_sf"/>
</dbReference>
<gene>
    <name evidence="10" type="ORF">GQM04_21790</name>
</gene>
<dbReference type="SUPFAM" id="SSF103365">
    <property type="entry name" value="Hypothetical protein PH1602"/>
    <property type="match status" value="1"/>
</dbReference>
<dbReference type="EC" id="6.5.1.8" evidence="1"/>
<sequence>MNYELLPTENAPVKMWTKGVPVEADARQQLINTAKMPFIFKHIAVMPDVHLGKGSTIGSVIPTKGAIIPAAVGVDIGCGMNALRTALTAEDLPENLAELRQAIET</sequence>
<keyword evidence="7 9" id="KW-0464">Manganese</keyword>
<dbReference type="GO" id="GO:0003909">
    <property type="term" value="F:DNA ligase activity"/>
    <property type="evidence" value="ECO:0007669"/>
    <property type="project" value="TreeGrafter"/>
</dbReference>
<name>A0A6L7A145_ECOLX</name>
<feature type="non-terminal residue" evidence="10">
    <location>
        <position position="105"/>
    </location>
</feature>
<evidence type="ECO:0000256" key="6">
    <source>
        <dbReference type="ARBA" id="ARBA00023134"/>
    </source>
</evidence>
<dbReference type="GO" id="GO:0042245">
    <property type="term" value="P:RNA repair"/>
    <property type="evidence" value="ECO:0007669"/>
    <property type="project" value="UniProtKB-KW"/>
</dbReference>
<dbReference type="InterPro" id="IPR001233">
    <property type="entry name" value="RtcB"/>
</dbReference>
<organism evidence="10 11">
    <name type="scientific">Escherichia coli</name>
    <dbReference type="NCBI Taxonomy" id="562"/>
    <lineage>
        <taxon>Bacteria</taxon>
        <taxon>Pseudomonadati</taxon>
        <taxon>Pseudomonadota</taxon>
        <taxon>Gammaproteobacteria</taxon>
        <taxon>Enterobacterales</taxon>
        <taxon>Enterobacteriaceae</taxon>
        <taxon>Escherichia</taxon>
    </lineage>
</organism>
<keyword evidence="3 9" id="KW-0479">Metal-binding</keyword>
<evidence type="ECO:0000256" key="8">
    <source>
        <dbReference type="ARBA" id="ARBA00047746"/>
    </source>
</evidence>
<comment type="catalytic activity">
    <reaction evidence="8">
        <text>a 3'-end 3'-phospho-ribonucleotide-RNA + a 5'-end dephospho-ribonucleoside-RNA + GTP = a ribonucleotidyl-ribonucleotide-RNA + GMP + diphosphate</text>
        <dbReference type="Rhea" id="RHEA:68076"/>
        <dbReference type="Rhea" id="RHEA-COMP:10463"/>
        <dbReference type="Rhea" id="RHEA-COMP:13936"/>
        <dbReference type="Rhea" id="RHEA-COMP:17355"/>
        <dbReference type="ChEBI" id="CHEBI:33019"/>
        <dbReference type="ChEBI" id="CHEBI:37565"/>
        <dbReference type="ChEBI" id="CHEBI:58115"/>
        <dbReference type="ChEBI" id="CHEBI:83062"/>
        <dbReference type="ChEBI" id="CHEBI:138284"/>
        <dbReference type="ChEBI" id="CHEBI:173118"/>
        <dbReference type="EC" id="6.5.1.8"/>
    </reaction>
</comment>
<protein>
    <recommendedName>
        <fullName evidence="1">3'-phosphate/5'-hydroxy nucleic acid ligase</fullName>
        <ecNumber evidence="1">6.5.1.8</ecNumber>
    </recommendedName>
</protein>
<dbReference type="GO" id="GO:0170057">
    <property type="term" value="F:RNA ligase (GTP) activity"/>
    <property type="evidence" value="ECO:0007669"/>
    <property type="project" value="UniProtKB-EC"/>
</dbReference>
<dbReference type="PROSITE" id="PS01288">
    <property type="entry name" value="UPF0027"/>
    <property type="match status" value="1"/>
</dbReference>